<dbReference type="CDD" id="cd09274">
    <property type="entry name" value="RNase_HI_RT_Ty3"/>
    <property type="match status" value="1"/>
</dbReference>
<dbReference type="Gene3D" id="3.10.10.10">
    <property type="entry name" value="HIV Type 1 Reverse Transcriptase, subunit A, domain 1"/>
    <property type="match status" value="1"/>
</dbReference>
<evidence type="ECO:0000256" key="3">
    <source>
        <dbReference type="ARBA" id="ARBA00022722"/>
    </source>
</evidence>
<proteinExistence type="predicted"/>
<dbReference type="InterPro" id="IPR043128">
    <property type="entry name" value="Rev_trsase/Diguanyl_cyclase"/>
</dbReference>
<feature type="domain" description="Integrase catalytic" evidence="8">
    <location>
        <begin position="765"/>
        <end position="844"/>
    </location>
</feature>
<dbReference type="InterPro" id="IPR043502">
    <property type="entry name" value="DNA/RNA_pol_sf"/>
</dbReference>
<dbReference type="PANTHER" id="PTHR37984:SF5">
    <property type="entry name" value="PROTEIN NYNRIN-LIKE"/>
    <property type="match status" value="1"/>
</dbReference>
<dbReference type="SUPFAM" id="SSF53098">
    <property type="entry name" value="Ribonuclease H-like"/>
    <property type="match status" value="1"/>
</dbReference>
<dbReference type="FunFam" id="3.10.20.370:FF:000001">
    <property type="entry name" value="Retrovirus-related Pol polyprotein from transposon 17.6-like protein"/>
    <property type="match status" value="1"/>
</dbReference>
<dbReference type="GO" id="GO:0004519">
    <property type="term" value="F:endonuclease activity"/>
    <property type="evidence" value="ECO:0007669"/>
    <property type="project" value="UniProtKB-KW"/>
</dbReference>
<accession>Q339Y3</accession>
<evidence type="ECO:0000256" key="2">
    <source>
        <dbReference type="ARBA" id="ARBA00022695"/>
    </source>
</evidence>
<dbReference type="GO" id="GO:0016787">
    <property type="term" value="F:hydrolase activity"/>
    <property type="evidence" value="ECO:0007669"/>
    <property type="project" value="UniProtKB-KW"/>
</dbReference>
<dbReference type="InterPro" id="IPR005162">
    <property type="entry name" value="Retrotrans_gag_dom"/>
</dbReference>
<name>Q339Y3_ORYSJ</name>
<protein>
    <submittedName>
        <fullName evidence="9">Retrotransposon protein, putative, Ty3-gypsy subclass</fullName>
    </submittedName>
</protein>
<keyword evidence="6" id="KW-0695">RNA-directed DNA polymerase</keyword>
<keyword evidence="3" id="KW-0540">Nuclease</keyword>
<evidence type="ECO:0000256" key="6">
    <source>
        <dbReference type="ARBA" id="ARBA00022918"/>
    </source>
</evidence>
<feature type="region of interest" description="Disordered" evidence="7">
    <location>
        <begin position="1092"/>
        <end position="1120"/>
    </location>
</feature>
<keyword evidence="2" id="KW-0548">Nucleotidyltransferase</keyword>
<dbReference type="InterPro" id="IPR050951">
    <property type="entry name" value="Retrovirus_Pol_polyprotein"/>
</dbReference>
<organism evidence="9">
    <name type="scientific">Oryza sativa subsp. japonica</name>
    <name type="common">Rice</name>
    <dbReference type="NCBI Taxonomy" id="39947"/>
    <lineage>
        <taxon>Eukaryota</taxon>
        <taxon>Viridiplantae</taxon>
        <taxon>Streptophyta</taxon>
        <taxon>Embryophyta</taxon>
        <taxon>Tracheophyta</taxon>
        <taxon>Spermatophyta</taxon>
        <taxon>Magnoliopsida</taxon>
        <taxon>Liliopsida</taxon>
        <taxon>Poales</taxon>
        <taxon>Poaceae</taxon>
        <taxon>BOP clade</taxon>
        <taxon>Oryzoideae</taxon>
        <taxon>Oryzeae</taxon>
        <taxon>Oryzinae</taxon>
        <taxon>Oryza</taxon>
        <taxon>Oryza sativa</taxon>
    </lineage>
</organism>
<keyword evidence="4" id="KW-0255">Endonuclease</keyword>
<dbReference type="Pfam" id="PF03732">
    <property type="entry name" value="Retrotrans_gag"/>
    <property type="match status" value="1"/>
</dbReference>
<gene>
    <name evidence="9" type="ordered locus">LOC_Os10g17400</name>
</gene>
<feature type="region of interest" description="Disordered" evidence="7">
    <location>
        <begin position="235"/>
        <end position="257"/>
    </location>
</feature>
<dbReference type="PANTHER" id="PTHR37984">
    <property type="entry name" value="PROTEIN CBG26694"/>
    <property type="match status" value="1"/>
</dbReference>
<dbReference type="GO" id="GO:0003964">
    <property type="term" value="F:RNA-directed DNA polymerase activity"/>
    <property type="evidence" value="ECO:0007669"/>
    <property type="project" value="UniProtKB-KW"/>
</dbReference>
<reference evidence="9" key="1">
    <citation type="journal article" date="2003" name="Science">
        <title>In-depth view of structure, activity, and evolution of rice chromosome 10.</title>
        <authorList>
            <consortium name="Rice Chromosome 10 Sequencing Consortium"/>
        </authorList>
    </citation>
    <scope>NUCLEOTIDE SEQUENCE [LARGE SCALE GENOMIC DNA]</scope>
</reference>
<keyword evidence="5" id="KW-0378">Hydrolase</keyword>
<dbReference type="InterPro" id="IPR001584">
    <property type="entry name" value="Integrase_cat-core"/>
</dbReference>
<feature type="compositionally biased region" description="Pro residues" evidence="7">
    <location>
        <begin position="1111"/>
        <end position="1120"/>
    </location>
</feature>
<dbReference type="EMBL" id="DP000086">
    <property type="protein sequence ID" value="ABB47144.2"/>
    <property type="molecule type" value="Genomic_DNA"/>
</dbReference>
<dbReference type="GO" id="GO:0015074">
    <property type="term" value="P:DNA integration"/>
    <property type="evidence" value="ECO:0007669"/>
    <property type="project" value="InterPro"/>
</dbReference>
<dbReference type="Pfam" id="PF17917">
    <property type="entry name" value="RT_RNaseH"/>
    <property type="match status" value="1"/>
</dbReference>
<dbReference type="Gene3D" id="3.30.420.10">
    <property type="entry name" value="Ribonuclease H-like superfamily/Ribonuclease H"/>
    <property type="match status" value="1"/>
</dbReference>
<reference evidence="9" key="2">
    <citation type="submission" date="2003-05" db="EMBL/GenBank/DDBJ databases">
        <authorList>
            <person name="Buell C.R."/>
            <person name="Wing R.A."/>
            <person name="McCombie W.R."/>
            <person name="Messing J."/>
            <person name="Yuan Q."/>
            <person name="Ouyang S."/>
        </authorList>
    </citation>
    <scope>NUCLEOTIDE SEQUENCE</scope>
</reference>
<evidence type="ECO:0000256" key="1">
    <source>
        <dbReference type="ARBA" id="ARBA00022679"/>
    </source>
</evidence>
<evidence type="ECO:0000256" key="4">
    <source>
        <dbReference type="ARBA" id="ARBA00022759"/>
    </source>
</evidence>
<evidence type="ECO:0000259" key="8">
    <source>
        <dbReference type="PROSITE" id="PS50994"/>
    </source>
</evidence>
<dbReference type="Gene3D" id="3.30.70.270">
    <property type="match status" value="1"/>
</dbReference>
<reference evidence="9" key="3">
    <citation type="submission" date="2006-07" db="EMBL/GenBank/DDBJ databases">
        <authorList>
            <person name="Buell R."/>
        </authorList>
    </citation>
    <scope>NUCLEOTIDE SEQUENCE</scope>
</reference>
<dbReference type="InterPro" id="IPR036397">
    <property type="entry name" value="RNaseH_sf"/>
</dbReference>
<evidence type="ECO:0000313" key="9">
    <source>
        <dbReference type="EMBL" id="ABB47144.2"/>
    </source>
</evidence>
<dbReference type="InterPro" id="IPR012337">
    <property type="entry name" value="RNaseH-like_sf"/>
</dbReference>
<evidence type="ECO:0000256" key="7">
    <source>
        <dbReference type="SAM" id="MobiDB-lite"/>
    </source>
</evidence>
<dbReference type="InterPro" id="IPR041373">
    <property type="entry name" value="RT_RNaseH"/>
</dbReference>
<keyword evidence="1" id="KW-0808">Transferase</keyword>
<dbReference type="SUPFAM" id="SSF56672">
    <property type="entry name" value="DNA/RNA polymerases"/>
    <property type="match status" value="1"/>
</dbReference>
<sequence>MEQPLFELSAPRGEFYEPPPSSEPIYTTGYEIRPKLISMVRENPFSSFDLENPYHHLRDFEQVCSCLKIRGMRQEIVLWKLFPFSLQERAKQWYTSTVGCVNGSWEKLRDRFCLAFFPVTRITTLRVEILSFKQIENESIGAAWSRFTNLVQSGPTLSLPEYVLLQHFHTGLDKESAFYMDITAGGSFMHKTPSEGKTILDRILENTSFMTQSNEPQPEASMSKIEEPLTIEPLAEPSTSASSIDEKVPEQPSVENEEIQTFDCAAIMFREGFDEDYGNTLNYFSKRKPPVPLSPPDPMELGFLRETVRELTSIMSDEWLREAERSSEDHLDRPSPKALLEDEVPDFIKEEADPGETLDLPIVEPLPRPLLELKPLPPGLRYAFLHKDREAPVIISDKLSEDETQRLLTVLEKHRSVLSYSLQDLRGINPALCTHRIPIDPESTPSREPQRRLNNAMREVVKKEVLKLLHARIIYPVPYRIVLGHRVSEQGIEVDHAKIDVIDQLPPPVNIKGIRSFLGHVGFYRRFIKDFSTIARPLTNLLAKDVPFELDDACLKSLKIMCDASDFAVGAVLGQTKDKKHHAICYASKTLTGAQLNYATTEKELLAVVFSIDKFRSYLVGAEVIIYTDHAALKYLLTKKDAKPRLLRWILLLQEFDLEIKDRKGVENSVADHLSRLQITNMQEQPINDFLRDDMLMTVSDSNPWYVNIVNYMVSMYIPPGENQRKLKYESRRHIWDEPYLYREDSREFIRRCTSCQRQGGITTRDAMPLTYNLQVEIFDVWGIDFMGPFPKSRSCEYILVAVDYVSKWVEAMPCSAADARHAKKMFTEIIFPRFGTPRMVISDGELEHRAYLAIRNWNMDFEGAGEWRKMQIAELEEWREKTYHNTKIYKEKTKRWHEKRIKIKKFKPGDKVLMFNSRVKLFDHGKLRSKWEGPFDVIDISSHGAITLRDDSAPCNSARLRSKFGARRRAPWFGRTRGSAPRSAARSLSPRHVARMKIRGDSPARWPTMGELGLLKARCLFQDDKKATTPPAEHYVGTLFTKARDEVLHKYPTPTATPSTPKGERFCIQGVRTLGGGYGKGLLRPLTASEKEGAAESCSPPPVMVKRHLMPPPMVRAPG</sequence>
<dbReference type="GO" id="GO:0003676">
    <property type="term" value="F:nucleic acid binding"/>
    <property type="evidence" value="ECO:0007669"/>
    <property type="project" value="InterPro"/>
</dbReference>
<evidence type="ECO:0000256" key="5">
    <source>
        <dbReference type="ARBA" id="ARBA00022801"/>
    </source>
</evidence>
<dbReference type="PROSITE" id="PS50994">
    <property type="entry name" value="INTEGRASE"/>
    <property type="match status" value="1"/>
</dbReference>
<dbReference type="AlphaFoldDB" id="Q339Y3"/>